<dbReference type="Proteomes" id="UP000193870">
    <property type="component" value="Unassembled WGS sequence"/>
</dbReference>
<reference evidence="2 3" key="1">
    <citation type="submission" date="2017-03" db="EMBL/GenBank/DDBJ databases">
        <authorList>
            <person name="Afonso C.L."/>
            <person name="Miller P.J."/>
            <person name="Scott M.A."/>
            <person name="Spackman E."/>
            <person name="Goraichik I."/>
            <person name="Dimitrov K.M."/>
            <person name="Suarez D.L."/>
            <person name="Swayne D.E."/>
        </authorList>
    </citation>
    <scope>NUCLEOTIDE SEQUENCE [LARGE SCALE GENOMIC DNA]</scope>
    <source>
        <strain evidence="2 3">CECT 7066</strain>
    </source>
</reference>
<evidence type="ECO:0000256" key="1">
    <source>
        <dbReference type="SAM" id="SignalP"/>
    </source>
</evidence>
<dbReference type="RefSeq" id="WP_085854929.1">
    <property type="nucleotide sequence ID" value="NZ_FOPF01000010.1"/>
</dbReference>
<dbReference type="STRING" id="315423.SAMN04488020_110149"/>
<evidence type="ECO:0008006" key="4">
    <source>
        <dbReference type="Google" id="ProtNLM"/>
    </source>
</evidence>
<feature type="signal peptide" evidence="1">
    <location>
        <begin position="1"/>
        <end position="18"/>
    </location>
</feature>
<keyword evidence="1" id="KW-0732">Signal</keyword>
<proteinExistence type="predicted"/>
<name>A0A1Y5TAG7_9RHOB</name>
<keyword evidence="3" id="KW-1185">Reference proteome</keyword>
<sequence length="134" mass="14369">MRLPLAFCGALAACVAGAPPEALPERPVLPPEDATYLGSQTRLLDTDLVNFLVEMQGARDQRDAGAYARCVAAQYALIRGYGFARHIRTIVSEEGGVWRGDAVYTVSPALPPGARTLDAEIEVARCREDGIPTI</sequence>
<dbReference type="AlphaFoldDB" id="A0A1Y5TAG7"/>
<evidence type="ECO:0000313" key="2">
    <source>
        <dbReference type="EMBL" id="SLN59610.1"/>
    </source>
</evidence>
<dbReference type="EMBL" id="FWFV01000009">
    <property type="protein sequence ID" value="SLN59610.1"/>
    <property type="molecule type" value="Genomic_DNA"/>
</dbReference>
<evidence type="ECO:0000313" key="3">
    <source>
        <dbReference type="Proteomes" id="UP000193870"/>
    </source>
</evidence>
<protein>
    <recommendedName>
        <fullName evidence="4">Lipoprotein</fullName>
    </recommendedName>
</protein>
<accession>A0A1Y5TAG7</accession>
<feature type="chain" id="PRO_5011011611" description="Lipoprotein" evidence="1">
    <location>
        <begin position="19"/>
        <end position="134"/>
    </location>
</feature>
<gene>
    <name evidence="2" type="ORF">PAM7066_02929</name>
</gene>
<organism evidence="2 3">
    <name type="scientific">Palleronia marisminoris</name>
    <dbReference type="NCBI Taxonomy" id="315423"/>
    <lineage>
        <taxon>Bacteria</taxon>
        <taxon>Pseudomonadati</taxon>
        <taxon>Pseudomonadota</taxon>
        <taxon>Alphaproteobacteria</taxon>
        <taxon>Rhodobacterales</taxon>
        <taxon>Roseobacteraceae</taxon>
        <taxon>Palleronia</taxon>
    </lineage>
</organism>